<reference evidence="13" key="1">
    <citation type="submission" date="2021-01" db="UniProtKB">
        <authorList>
            <consortium name="EnsemblPlants"/>
        </authorList>
    </citation>
    <scope>IDENTIFICATION</scope>
</reference>
<dbReference type="FunFam" id="1.10.287.630:FF:000003">
    <property type="entry name" value="Cyclic nucleotide-gated ion channel 1"/>
    <property type="match status" value="1"/>
</dbReference>
<evidence type="ECO:0000256" key="10">
    <source>
        <dbReference type="SAM" id="MobiDB-lite"/>
    </source>
</evidence>
<evidence type="ECO:0000256" key="9">
    <source>
        <dbReference type="ARBA" id="ARBA00023303"/>
    </source>
</evidence>
<evidence type="ECO:0000313" key="13">
    <source>
        <dbReference type="EnsemblPlants" id="Kaladp0066s0084.1.v1.1"/>
    </source>
</evidence>
<dbReference type="GO" id="GO:0012505">
    <property type="term" value="C:endomembrane system"/>
    <property type="evidence" value="ECO:0007669"/>
    <property type="project" value="UniProtKB-SubCell"/>
</dbReference>
<dbReference type="PROSITE" id="PS50042">
    <property type="entry name" value="CNMP_BINDING_3"/>
    <property type="match status" value="1"/>
</dbReference>
<keyword evidence="9" id="KW-0407">Ion channel</keyword>
<evidence type="ECO:0000256" key="5">
    <source>
        <dbReference type="ARBA" id="ARBA00022989"/>
    </source>
</evidence>
<keyword evidence="8" id="KW-1071">Ligand-gated ion channel</keyword>
<accession>A0A7N0UFG1</accession>
<dbReference type="Proteomes" id="UP000594263">
    <property type="component" value="Unplaced"/>
</dbReference>
<comment type="similarity">
    <text evidence="2">Belongs to the cyclic nucleotide-gated cation channel (TC 1.A.1.5) family.</text>
</comment>
<sequence length="715" mass="82348">MAHKRSKFVKFVDWDSDTEDGSCLATGKLVVNQVVNRLQRGFKKRGEKLKTAQKVSKLSVVRNKLVKVFKTKEEILDPQEPFLQKLNVFFVAVCVLGVSFDPLFFYIPLLNHGESCLDLDGDMEIVACVLRTFFDALYVLHIICQFHTGFIAPTSRVFGRGQLVKDRTAIARRYLFYFIVDVLAILPIPQLVILLIVPNVNKPEPLVTNEALKWVIFSQYIFRLVRIYPLYQEIKRTSGTFFETAWAGAAMNLFLYMLASHVLGSLWYLLSIERKHRCWTDASKAHNRSDTNYLYCTKSADPTITPTFLGVDCQLKDPDSETGPSTYFDFGIFLPALQSGVTDDKDFSKKFLYCFWWGLRNLSSLGQNLSTSTFEGEICFAVFIAVTGLILFSLIIGNMQKYLMSTSVRVEEMRVQRQDAERWMSHRMLPENLRDRIRRYEQYKWQETRGVEEDTLIRSLPKDIRRDVKRHLCLNLLMRVPMFEKMDDQLLDAMCARLKPVLYTEKSIITREGDPVEEMIFIMRGNLETMTTDGGRSGFFNSVNLTEGDFCGDELLTWALDPNSSHNLPTSTRTVQVKAQSEVEAFALMADDLKSVASQYRRLHSKQLQHTFKYYSQQWKTWAACFIQAAWRRHWRRTLEKALKEQEEGELQNALANELGSPTSLGSTIRASRFAANILKTVRNNGSEHVRLSPRLPPMLPQKPAEPDFSKTDQR</sequence>
<dbReference type="PANTHER" id="PTHR45651">
    <property type="entry name" value="CYCLIC NUCLEOTIDE-GATED ION CHANNEL 15-RELATED-RELATED"/>
    <property type="match status" value="1"/>
</dbReference>
<feature type="compositionally biased region" description="Basic and acidic residues" evidence="10">
    <location>
        <begin position="705"/>
        <end position="715"/>
    </location>
</feature>
<dbReference type="InterPro" id="IPR014710">
    <property type="entry name" value="RmlC-like_jellyroll"/>
</dbReference>
<evidence type="ECO:0000256" key="4">
    <source>
        <dbReference type="ARBA" id="ARBA00022692"/>
    </source>
</evidence>
<dbReference type="Gene3D" id="1.10.287.70">
    <property type="match status" value="1"/>
</dbReference>
<dbReference type="InterPro" id="IPR000595">
    <property type="entry name" value="cNMP-bd_dom"/>
</dbReference>
<keyword evidence="14" id="KW-1185">Reference proteome</keyword>
<keyword evidence="3" id="KW-0813">Transport</keyword>
<proteinExistence type="inferred from homology"/>
<dbReference type="CDD" id="cd00038">
    <property type="entry name" value="CAP_ED"/>
    <property type="match status" value="1"/>
</dbReference>
<feature type="region of interest" description="Disordered" evidence="10">
    <location>
        <begin position="689"/>
        <end position="715"/>
    </location>
</feature>
<evidence type="ECO:0000256" key="6">
    <source>
        <dbReference type="ARBA" id="ARBA00023065"/>
    </source>
</evidence>
<organism evidence="13 14">
    <name type="scientific">Kalanchoe fedtschenkoi</name>
    <name type="common">Lavender scallops</name>
    <name type="synonym">South American air plant</name>
    <dbReference type="NCBI Taxonomy" id="63787"/>
    <lineage>
        <taxon>Eukaryota</taxon>
        <taxon>Viridiplantae</taxon>
        <taxon>Streptophyta</taxon>
        <taxon>Embryophyta</taxon>
        <taxon>Tracheophyta</taxon>
        <taxon>Spermatophyta</taxon>
        <taxon>Magnoliopsida</taxon>
        <taxon>eudicotyledons</taxon>
        <taxon>Gunneridae</taxon>
        <taxon>Pentapetalae</taxon>
        <taxon>Saxifragales</taxon>
        <taxon>Crassulaceae</taxon>
        <taxon>Kalanchoe</taxon>
    </lineage>
</organism>
<dbReference type="FunFam" id="2.60.120.10:FF:000024">
    <property type="entry name" value="Cyclic nucleotide-gated ion channel 1"/>
    <property type="match status" value="1"/>
</dbReference>
<protein>
    <recommendedName>
        <fullName evidence="12">Cyclic nucleotide-binding domain-containing protein</fullName>
    </recommendedName>
</protein>
<evidence type="ECO:0000256" key="8">
    <source>
        <dbReference type="ARBA" id="ARBA00023286"/>
    </source>
</evidence>
<evidence type="ECO:0000256" key="2">
    <source>
        <dbReference type="ARBA" id="ARBA00010486"/>
    </source>
</evidence>
<feature type="transmembrane region" description="Helical" evidence="11">
    <location>
        <begin position="88"/>
        <end position="109"/>
    </location>
</feature>
<feature type="transmembrane region" description="Helical" evidence="11">
    <location>
        <begin position="245"/>
        <end position="270"/>
    </location>
</feature>
<keyword evidence="5 11" id="KW-1133">Transmembrane helix</keyword>
<evidence type="ECO:0000259" key="12">
    <source>
        <dbReference type="PROSITE" id="PS50042"/>
    </source>
</evidence>
<evidence type="ECO:0000256" key="11">
    <source>
        <dbReference type="SAM" id="Phobius"/>
    </source>
</evidence>
<dbReference type="GO" id="GO:0005216">
    <property type="term" value="F:monoatomic ion channel activity"/>
    <property type="evidence" value="ECO:0007669"/>
    <property type="project" value="InterPro"/>
</dbReference>
<dbReference type="Gene3D" id="1.10.287.630">
    <property type="entry name" value="Helix hairpin bin"/>
    <property type="match status" value="1"/>
</dbReference>
<evidence type="ECO:0000256" key="7">
    <source>
        <dbReference type="ARBA" id="ARBA00023136"/>
    </source>
</evidence>
<dbReference type="InterPro" id="IPR018490">
    <property type="entry name" value="cNMP-bd_dom_sf"/>
</dbReference>
<dbReference type="OMA" id="LLKWVIF"/>
<dbReference type="AlphaFoldDB" id="A0A7N0UFG1"/>
<evidence type="ECO:0000256" key="3">
    <source>
        <dbReference type="ARBA" id="ARBA00022448"/>
    </source>
</evidence>
<feature type="transmembrane region" description="Helical" evidence="11">
    <location>
        <begin position="378"/>
        <end position="397"/>
    </location>
</feature>
<dbReference type="Gene3D" id="2.60.120.10">
    <property type="entry name" value="Jelly Rolls"/>
    <property type="match status" value="1"/>
</dbReference>
<dbReference type="SMART" id="SM00100">
    <property type="entry name" value="cNMP"/>
    <property type="match status" value="1"/>
</dbReference>
<dbReference type="SUPFAM" id="SSF81324">
    <property type="entry name" value="Voltage-gated potassium channels"/>
    <property type="match status" value="1"/>
</dbReference>
<feature type="transmembrane region" description="Helical" evidence="11">
    <location>
        <begin position="129"/>
        <end position="153"/>
    </location>
</feature>
<evidence type="ECO:0000256" key="1">
    <source>
        <dbReference type="ARBA" id="ARBA00004127"/>
    </source>
</evidence>
<dbReference type="EnsemblPlants" id="Kaladp0066s0084.1.v1.1">
    <property type="protein sequence ID" value="Kaladp0066s0084.1.v1.1"/>
    <property type="gene ID" value="Kaladp0066s0084.v1.1"/>
</dbReference>
<evidence type="ECO:0000313" key="14">
    <source>
        <dbReference type="Proteomes" id="UP000594263"/>
    </source>
</evidence>
<name>A0A7N0UFG1_KALFE</name>
<keyword evidence="4 11" id="KW-0812">Transmembrane</keyword>
<dbReference type="InterPro" id="IPR005821">
    <property type="entry name" value="Ion_trans_dom"/>
</dbReference>
<comment type="subcellular location">
    <subcellularLocation>
        <location evidence="1">Endomembrane system</location>
        <topology evidence="1">Multi-pass membrane protein</topology>
    </subcellularLocation>
</comment>
<feature type="transmembrane region" description="Helical" evidence="11">
    <location>
        <begin position="174"/>
        <end position="197"/>
    </location>
</feature>
<dbReference type="Pfam" id="PF00520">
    <property type="entry name" value="Ion_trans"/>
    <property type="match status" value="1"/>
</dbReference>
<dbReference type="GO" id="GO:0016020">
    <property type="term" value="C:membrane"/>
    <property type="evidence" value="ECO:0007669"/>
    <property type="project" value="InterPro"/>
</dbReference>
<dbReference type="PANTHER" id="PTHR45651:SF5">
    <property type="entry name" value="CYCLIC NUCLEOTIDE-GATED ION CHANNEL 1"/>
    <property type="match status" value="1"/>
</dbReference>
<feature type="domain" description="Cyclic nucleotide-binding" evidence="12">
    <location>
        <begin position="482"/>
        <end position="614"/>
    </location>
</feature>
<keyword evidence="6" id="KW-0406">Ion transport</keyword>
<keyword evidence="7 11" id="KW-0472">Membrane</keyword>
<dbReference type="Gramene" id="Kaladp0066s0084.1.v1.1">
    <property type="protein sequence ID" value="Kaladp0066s0084.1.v1.1"/>
    <property type="gene ID" value="Kaladp0066s0084.v1.1"/>
</dbReference>
<dbReference type="SUPFAM" id="SSF51206">
    <property type="entry name" value="cAMP-binding domain-like"/>
    <property type="match status" value="1"/>
</dbReference>